<proteinExistence type="predicted"/>
<reference evidence="1 2" key="1">
    <citation type="submission" date="2018-09" db="EMBL/GenBank/DDBJ databases">
        <title>Murine metabolic-syndrome-specific gut microbial biobank.</title>
        <authorList>
            <person name="Liu C."/>
        </authorList>
    </citation>
    <scope>NUCLEOTIDE SEQUENCE [LARGE SCALE GENOMIC DNA]</scope>
    <source>
        <strain evidence="1 2">0.1xD8-82</strain>
    </source>
</reference>
<dbReference type="Proteomes" id="UP000280696">
    <property type="component" value="Unassembled WGS sequence"/>
</dbReference>
<sequence length="68" mass="7959">MKKKLIIVFVVIAVILLLIPVKKVYEDGGTQTYTALTYKVIVWKQIDGKTGTEFYIFPNNFHQLDYYE</sequence>
<gene>
    <name evidence="1" type="ORF">D7V94_03705</name>
</gene>
<dbReference type="EMBL" id="RAYQ01000003">
    <property type="protein sequence ID" value="RKI93104.1"/>
    <property type="molecule type" value="Genomic_DNA"/>
</dbReference>
<name>A0A3A9AQ03_9FIRM</name>
<comment type="caution">
    <text evidence="1">The sequence shown here is derived from an EMBL/GenBank/DDBJ whole genome shotgun (WGS) entry which is preliminary data.</text>
</comment>
<dbReference type="OrthoDB" id="9811267at2"/>
<keyword evidence="2" id="KW-1185">Reference proteome</keyword>
<dbReference type="RefSeq" id="WP_016293598.1">
    <property type="nucleotide sequence ID" value="NZ_RAYQ01000003.1"/>
</dbReference>
<dbReference type="AlphaFoldDB" id="A0A3A9AQ03"/>
<organism evidence="1 2">
    <name type="scientific">Parablautia intestinalis</name>
    <dbReference type="NCBI Taxonomy" id="2320100"/>
    <lineage>
        <taxon>Bacteria</taxon>
        <taxon>Bacillati</taxon>
        <taxon>Bacillota</taxon>
        <taxon>Clostridia</taxon>
        <taxon>Lachnospirales</taxon>
        <taxon>Lachnospiraceae</taxon>
        <taxon>Parablautia</taxon>
    </lineage>
</organism>
<accession>A0A3A9AQ03</accession>
<protein>
    <submittedName>
        <fullName evidence="1">Uncharacterized protein</fullName>
    </submittedName>
</protein>
<evidence type="ECO:0000313" key="2">
    <source>
        <dbReference type="Proteomes" id="UP000280696"/>
    </source>
</evidence>
<evidence type="ECO:0000313" key="1">
    <source>
        <dbReference type="EMBL" id="RKI93104.1"/>
    </source>
</evidence>